<reference evidence="1 2" key="1">
    <citation type="journal article" date="2015" name="Environ. Microbiol.">
        <title>Novel viral genomes identified from six metagenomes reveal wide distribution of archaeal viruses and high viral diversity in terrestrial hot springs.</title>
        <authorList>
            <person name="Gudbergsdottir S.R."/>
            <person name="Menzel P."/>
            <person name="Krogh A."/>
            <person name="Young M."/>
            <person name="Peng X."/>
        </authorList>
    </citation>
    <scope>NUCLEOTIDE SEQUENCE [LARGE SCALE GENOMIC DNA]</scope>
    <source>
        <strain evidence="1 2">ABV3</strain>
    </source>
</reference>
<evidence type="ECO:0000313" key="1">
    <source>
        <dbReference type="EMBL" id="ALG96810.1"/>
    </source>
</evidence>
<keyword evidence="2" id="KW-1185">Reference proteome</keyword>
<organism evidence="1 2">
    <name type="scientific">Acidianus bottle-shaped virus 3 strain ABV3</name>
    <dbReference type="NCBI Taxonomy" id="1732174"/>
    <lineage>
        <taxon>Viruses</taxon>
        <taxon>Viruses incertae sedis</taxon>
        <taxon>Ampullaviridae</taxon>
        <taxon>Bottigliavirus</taxon>
        <taxon>Bottigliavirus krisuvikense</taxon>
        <taxon>Bottigliavirus ABV3</taxon>
    </lineage>
</organism>
<proteinExistence type="predicted"/>
<evidence type="ECO:0000313" key="2">
    <source>
        <dbReference type="Proteomes" id="UP000202152"/>
    </source>
</evidence>
<name>A0A0N9P4I4_9VIRU</name>
<dbReference type="EMBL" id="KP282674">
    <property type="protein sequence ID" value="ALG96810.1"/>
    <property type="molecule type" value="Genomic_DNA"/>
</dbReference>
<sequence>MKTSLFIKNLPEILWHTRLTYVVNENPDKLKELLKKVYKAQEEDGVLKIGLRTIKIDSFSAKKSLVKIF</sequence>
<dbReference type="GeneID" id="26625088"/>
<dbReference type="RefSeq" id="YP_009197887.1">
    <property type="nucleotide sequence ID" value="NC_028787.1"/>
</dbReference>
<dbReference type="KEGG" id="vg:26625088"/>
<protein>
    <submittedName>
        <fullName evidence="1">Uncharacterized protein</fullName>
    </submittedName>
</protein>
<accession>A0A0N9P4I4</accession>
<dbReference type="Proteomes" id="UP000202152">
    <property type="component" value="Segment"/>
</dbReference>